<proteinExistence type="predicted"/>
<evidence type="ECO:0000313" key="2">
    <source>
        <dbReference type="Proteomes" id="UP001206572"/>
    </source>
</evidence>
<protein>
    <submittedName>
        <fullName evidence="1">Uncharacterized protein</fullName>
    </submittedName>
</protein>
<evidence type="ECO:0000313" key="1">
    <source>
        <dbReference type="EMBL" id="MCS0596931.1"/>
    </source>
</evidence>
<dbReference type="EMBL" id="JANUHA010000006">
    <property type="protein sequence ID" value="MCS0596931.1"/>
    <property type="molecule type" value="Genomic_DNA"/>
</dbReference>
<dbReference type="RefSeq" id="WP_258828036.1">
    <property type="nucleotide sequence ID" value="NZ_JANUHA010000006.1"/>
</dbReference>
<comment type="caution">
    <text evidence="1">The sequence shown here is derived from an EMBL/GenBank/DDBJ whole genome shotgun (WGS) entry which is preliminary data.</text>
</comment>
<keyword evidence="2" id="KW-1185">Reference proteome</keyword>
<reference evidence="1 2" key="1">
    <citation type="submission" date="2022-08" db="EMBL/GenBank/DDBJ databases">
        <title>Reclassification of Massilia species as members of the genera Telluria, Duganella, Pseudoduganella, Mokoshia gen. nov. and Zemynaea gen. nov. using orthogonal and non-orthogonal genome-based approaches.</title>
        <authorList>
            <person name="Bowman J.P."/>
        </authorList>
    </citation>
    <scope>NUCLEOTIDE SEQUENCE [LARGE SCALE GENOMIC DNA]</scope>
    <source>
        <strain evidence="1 2">JCM 31661</strain>
    </source>
</reference>
<organism evidence="1 2">
    <name type="scientific">Massilia agri</name>
    <dbReference type="NCBI Taxonomy" id="1886785"/>
    <lineage>
        <taxon>Bacteria</taxon>
        <taxon>Pseudomonadati</taxon>
        <taxon>Pseudomonadota</taxon>
        <taxon>Betaproteobacteria</taxon>
        <taxon>Burkholderiales</taxon>
        <taxon>Oxalobacteraceae</taxon>
        <taxon>Telluria group</taxon>
        <taxon>Massilia</taxon>
    </lineage>
</organism>
<sequence length="77" mass="8688">MAIKKQTGRASRSATTIRAILLVRFIDTIRARSWLIRSELNFDMAIRCWLEKKKYGAGLVCGIGALMKNSLVFNAWG</sequence>
<name>A0ABT2AL01_9BURK</name>
<accession>A0ABT2AL01</accession>
<gene>
    <name evidence="1" type="ORF">NX780_11275</name>
</gene>
<dbReference type="Proteomes" id="UP001206572">
    <property type="component" value="Unassembled WGS sequence"/>
</dbReference>